<dbReference type="EMBL" id="UINC01004537">
    <property type="protein sequence ID" value="SVA15052.1"/>
    <property type="molecule type" value="Genomic_DNA"/>
</dbReference>
<sequence>MDLKELKSGLENAHSHEQRVEEIAQFFGSYNLVFGHGTDSAGGEAYWLVRHLQRWNVRDWTSPPTHDHIGEILEIAHLRVTERRPLAYLLGKTWFAGLEFNIDRRALIPRSPMAEIIERGFAPWISVGKGDRVLDIGTGSGCLAVSVAHYCPGVLVEATDVSPDALELAAENVKKHGLEGHISLIQSDLFDAVCEKYDVIISNPPYVPRARLASLPAEYTKEPAVALDGGSSGLNIVNRILRNADGFLRSGGLLFMEIGEIAQAFSRAYPKLPLTWLEFERGGEGVFMLTREELTGYFKG</sequence>
<reference evidence="5" key="1">
    <citation type="submission" date="2018-05" db="EMBL/GenBank/DDBJ databases">
        <authorList>
            <person name="Lanie J.A."/>
            <person name="Ng W.-L."/>
            <person name="Kazmierczak K.M."/>
            <person name="Andrzejewski T.M."/>
            <person name="Davidsen T.M."/>
            <person name="Wayne K.J."/>
            <person name="Tettelin H."/>
            <person name="Glass J.I."/>
            <person name="Rusch D."/>
            <person name="Podicherti R."/>
            <person name="Tsui H.-C.T."/>
            <person name="Winkler M.E."/>
        </authorList>
    </citation>
    <scope>NUCLEOTIDE SEQUENCE</scope>
</reference>
<evidence type="ECO:0000256" key="1">
    <source>
        <dbReference type="ARBA" id="ARBA00022603"/>
    </source>
</evidence>
<dbReference type="InterPro" id="IPR029063">
    <property type="entry name" value="SAM-dependent_MTases_sf"/>
</dbReference>
<dbReference type="GO" id="GO:0032259">
    <property type="term" value="P:methylation"/>
    <property type="evidence" value="ECO:0007669"/>
    <property type="project" value="UniProtKB-KW"/>
</dbReference>
<gene>
    <name evidence="5" type="ORF">METZ01_LOCUS67906</name>
</gene>
<dbReference type="PANTHER" id="PTHR47806">
    <property type="entry name" value="50S RIBOSOMAL PROTEIN L3 GLUTAMINE METHYLTRANSFERASE"/>
    <property type="match status" value="1"/>
</dbReference>
<dbReference type="InterPro" id="IPR004556">
    <property type="entry name" value="HemK-like"/>
</dbReference>
<dbReference type="PANTHER" id="PTHR47806:SF1">
    <property type="entry name" value="RIBOSOMAL PROTEIN UL3 GLUTAMINE METHYLTRANSFERASE"/>
    <property type="match status" value="1"/>
</dbReference>
<evidence type="ECO:0000256" key="3">
    <source>
        <dbReference type="ARBA" id="ARBA00022691"/>
    </source>
</evidence>
<dbReference type="CDD" id="cd02440">
    <property type="entry name" value="AdoMet_MTases"/>
    <property type="match status" value="1"/>
</dbReference>
<evidence type="ECO:0000313" key="5">
    <source>
        <dbReference type="EMBL" id="SVA15052.1"/>
    </source>
</evidence>
<organism evidence="5">
    <name type="scientific">marine metagenome</name>
    <dbReference type="NCBI Taxonomy" id="408172"/>
    <lineage>
        <taxon>unclassified sequences</taxon>
        <taxon>metagenomes</taxon>
        <taxon>ecological metagenomes</taxon>
    </lineage>
</organism>
<dbReference type="Gene3D" id="3.40.50.150">
    <property type="entry name" value="Vaccinia Virus protein VP39"/>
    <property type="match status" value="1"/>
</dbReference>
<keyword evidence="3" id="KW-0949">S-adenosyl-L-methionine</keyword>
<evidence type="ECO:0000256" key="2">
    <source>
        <dbReference type="ARBA" id="ARBA00022679"/>
    </source>
</evidence>
<dbReference type="NCBIfam" id="TIGR00536">
    <property type="entry name" value="hemK_fam"/>
    <property type="match status" value="1"/>
</dbReference>
<dbReference type="GO" id="GO:0036009">
    <property type="term" value="F:protein-glutamine N-methyltransferase activity"/>
    <property type="evidence" value="ECO:0007669"/>
    <property type="project" value="InterPro"/>
</dbReference>
<dbReference type="GO" id="GO:0003676">
    <property type="term" value="F:nucleic acid binding"/>
    <property type="evidence" value="ECO:0007669"/>
    <property type="project" value="InterPro"/>
</dbReference>
<proteinExistence type="predicted"/>
<keyword evidence="1" id="KW-0489">Methyltransferase</keyword>
<dbReference type="InterPro" id="IPR007848">
    <property type="entry name" value="Small_mtfrase_dom"/>
</dbReference>
<evidence type="ECO:0000259" key="4">
    <source>
        <dbReference type="Pfam" id="PF05175"/>
    </source>
</evidence>
<dbReference type="PROSITE" id="PS00092">
    <property type="entry name" value="N6_MTASE"/>
    <property type="match status" value="1"/>
</dbReference>
<name>A0A381TFY3_9ZZZZ</name>
<dbReference type="GO" id="GO:0005829">
    <property type="term" value="C:cytosol"/>
    <property type="evidence" value="ECO:0007669"/>
    <property type="project" value="TreeGrafter"/>
</dbReference>
<feature type="domain" description="Methyltransferase small" evidence="4">
    <location>
        <begin position="130"/>
        <end position="207"/>
    </location>
</feature>
<dbReference type="AlphaFoldDB" id="A0A381TFY3"/>
<accession>A0A381TFY3</accession>
<dbReference type="Pfam" id="PF05175">
    <property type="entry name" value="MTS"/>
    <property type="match status" value="1"/>
</dbReference>
<dbReference type="InterPro" id="IPR017127">
    <property type="entry name" value="Ribosome_uL3_MTase"/>
</dbReference>
<keyword evidence="2" id="KW-0808">Transferase</keyword>
<dbReference type="SUPFAM" id="SSF53335">
    <property type="entry name" value="S-adenosyl-L-methionine-dependent methyltransferases"/>
    <property type="match status" value="1"/>
</dbReference>
<dbReference type="InterPro" id="IPR002052">
    <property type="entry name" value="DNA_methylase_N6_adenine_CS"/>
</dbReference>
<dbReference type="NCBIfam" id="TIGR03533">
    <property type="entry name" value="L3_gln_methyl"/>
    <property type="match status" value="1"/>
</dbReference>
<protein>
    <recommendedName>
        <fullName evidence="4">Methyltransferase small domain-containing protein</fullName>
    </recommendedName>
</protein>